<evidence type="ECO:0000256" key="1">
    <source>
        <dbReference type="SAM" id="MobiDB-lite"/>
    </source>
</evidence>
<proteinExistence type="predicted"/>
<reference evidence="2 3" key="1">
    <citation type="journal article" date="2012" name="Proc. Natl. Acad. Sci. U.S.A.">
        <title>Comparative genomics of Ceriporiopsis subvermispora and Phanerochaete chrysosporium provide insight into selective ligninolysis.</title>
        <authorList>
            <person name="Fernandez-Fueyo E."/>
            <person name="Ruiz-Duenas F.J."/>
            <person name="Ferreira P."/>
            <person name="Floudas D."/>
            <person name="Hibbett D.S."/>
            <person name="Canessa P."/>
            <person name="Larrondo L.F."/>
            <person name="James T.Y."/>
            <person name="Seelenfreund D."/>
            <person name="Lobos S."/>
            <person name="Polanco R."/>
            <person name="Tello M."/>
            <person name="Honda Y."/>
            <person name="Watanabe T."/>
            <person name="Watanabe T."/>
            <person name="Ryu J.S."/>
            <person name="Kubicek C.P."/>
            <person name="Schmoll M."/>
            <person name="Gaskell J."/>
            <person name="Hammel K.E."/>
            <person name="St John F.J."/>
            <person name="Vanden Wymelenberg A."/>
            <person name="Sabat G."/>
            <person name="Splinter BonDurant S."/>
            <person name="Syed K."/>
            <person name="Yadav J.S."/>
            <person name="Doddapaneni H."/>
            <person name="Subramanian V."/>
            <person name="Lavin J.L."/>
            <person name="Oguiza J.A."/>
            <person name="Perez G."/>
            <person name="Pisabarro A.G."/>
            <person name="Ramirez L."/>
            <person name="Santoyo F."/>
            <person name="Master E."/>
            <person name="Coutinho P.M."/>
            <person name="Henrissat B."/>
            <person name="Lombard V."/>
            <person name="Magnuson J.K."/>
            <person name="Kuees U."/>
            <person name="Hori C."/>
            <person name="Igarashi K."/>
            <person name="Samejima M."/>
            <person name="Held B.W."/>
            <person name="Barry K.W."/>
            <person name="LaButti K.M."/>
            <person name="Lapidus A."/>
            <person name="Lindquist E.A."/>
            <person name="Lucas S.M."/>
            <person name="Riley R."/>
            <person name="Salamov A.A."/>
            <person name="Hoffmeister D."/>
            <person name="Schwenk D."/>
            <person name="Hadar Y."/>
            <person name="Yarden O."/>
            <person name="de Vries R.P."/>
            <person name="Wiebenga A."/>
            <person name="Stenlid J."/>
            <person name="Eastwood D."/>
            <person name="Grigoriev I.V."/>
            <person name="Berka R.M."/>
            <person name="Blanchette R.A."/>
            <person name="Kersten P."/>
            <person name="Martinez A.T."/>
            <person name="Vicuna R."/>
            <person name="Cullen D."/>
        </authorList>
    </citation>
    <scope>NUCLEOTIDE SEQUENCE [LARGE SCALE GENOMIC DNA]</scope>
    <source>
        <strain evidence="2 3">B</strain>
    </source>
</reference>
<keyword evidence="3" id="KW-1185">Reference proteome</keyword>
<evidence type="ECO:0000313" key="3">
    <source>
        <dbReference type="Proteomes" id="UP000016930"/>
    </source>
</evidence>
<protein>
    <submittedName>
        <fullName evidence="2">Uncharacterized protein</fullName>
    </submittedName>
</protein>
<organism evidence="2 3">
    <name type="scientific">Ceriporiopsis subvermispora (strain B)</name>
    <name type="common">White-rot fungus</name>
    <name type="synonym">Gelatoporia subvermispora</name>
    <dbReference type="NCBI Taxonomy" id="914234"/>
    <lineage>
        <taxon>Eukaryota</taxon>
        <taxon>Fungi</taxon>
        <taxon>Dikarya</taxon>
        <taxon>Basidiomycota</taxon>
        <taxon>Agaricomycotina</taxon>
        <taxon>Agaricomycetes</taxon>
        <taxon>Polyporales</taxon>
        <taxon>Gelatoporiaceae</taxon>
        <taxon>Gelatoporia</taxon>
    </lineage>
</organism>
<dbReference type="EMBL" id="KB445811">
    <property type="protein sequence ID" value="EMD32444.1"/>
    <property type="molecule type" value="Genomic_DNA"/>
</dbReference>
<dbReference type="HOGENOM" id="CLU_1318139_0_0_1"/>
<evidence type="ECO:0000313" key="2">
    <source>
        <dbReference type="EMBL" id="EMD32444.1"/>
    </source>
</evidence>
<gene>
    <name evidence="2" type="ORF">CERSUDRAFT_108847</name>
</gene>
<feature type="non-terminal residue" evidence="2">
    <location>
        <position position="209"/>
    </location>
</feature>
<feature type="region of interest" description="Disordered" evidence="1">
    <location>
        <begin position="67"/>
        <end position="88"/>
    </location>
</feature>
<accession>M2PAD4</accession>
<dbReference type="AlphaFoldDB" id="M2PAD4"/>
<dbReference type="Proteomes" id="UP000016930">
    <property type="component" value="Unassembled WGS sequence"/>
</dbReference>
<name>M2PAD4_CERS8</name>
<sequence>MLAPTSTLSSTQGIPSIFVSGSDGEVKALVDDQGLPLAVAMSVPKNKAMAQLLIEEMSRLEEELMDDPASCDAHDGSSEYSTGYDDGISSTVNAGTSASCGTDDEDDFDFDTGQGAIRINSDGEVVFGSLDESSGSVVLEECCSGHEEVPDTPIKTEGVSTIHDADAAKPAEKVDTFNPSLLGPGLWDWQLPRKVRKAKKPPLRSILKK</sequence>